<dbReference type="PANTHER" id="PTHR33124">
    <property type="entry name" value="TRANSCRIPTION FACTOR IBH1-LIKE 1"/>
    <property type="match status" value="1"/>
</dbReference>
<dbReference type="GO" id="GO:0006355">
    <property type="term" value="P:regulation of DNA-templated transcription"/>
    <property type="evidence" value="ECO:0007669"/>
    <property type="project" value="InterPro"/>
</dbReference>
<dbReference type="EMBL" id="JBBNAG010000007">
    <property type="protein sequence ID" value="KAK9119644.1"/>
    <property type="molecule type" value="Genomic_DNA"/>
</dbReference>
<keyword evidence="2" id="KW-0804">Transcription</keyword>
<comment type="caution">
    <text evidence="4">The sequence shown here is derived from an EMBL/GenBank/DDBJ whole genome shotgun (WGS) entry which is preliminary data.</text>
</comment>
<keyword evidence="1" id="KW-0805">Transcription regulation</keyword>
<name>A0AAP0IQ52_9MAGN</name>
<evidence type="ECO:0000256" key="1">
    <source>
        <dbReference type="ARBA" id="ARBA00023015"/>
    </source>
</evidence>
<dbReference type="Proteomes" id="UP001419268">
    <property type="component" value="Unassembled WGS sequence"/>
</dbReference>
<evidence type="ECO:0000256" key="3">
    <source>
        <dbReference type="SAM" id="MobiDB-lite"/>
    </source>
</evidence>
<protein>
    <submittedName>
        <fullName evidence="4">Uncharacterized protein</fullName>
    </submittedName>
</protein>
<dbReference type="InterPro" id="IPR044660">
    <property type="entry name" value="IBH1-like"/>
</dbReference>
<feature type="region of interest" description="Disordered" evidence="3">
    <location>
        <begin position="1"/>
        <end position="42"/>
    </location>
</feature>
<dbReference type="PANTHER" id="PTHR33124:SF9">
    <property type="entry name" value="TRANSCRIPTION FACTOR"/>
    <property type="match status" value="1"/>
</dbReference>
<reference evidence="4 5" key="1">
    <citation type="submission" date="2024-01" db="EMBL/GenBank/DDBJ databases">
        <title>Genome assemblies of Stephania.</title>
        <authorList>
            <person name="Yang L."/>
        </authorList>
    </citation>
    <scope>NUCLEOTIDE SEQUENCE [LARGE SCALE GENOMIC DNA]</scope>
    <source>
        <strain evidence="4">JXDWG</strain>
        <tissue evidence="4">Leaf</tissue>
    </source>
</reference>
<evidence type="ECO:0000313" key="5">
    <source>
        <dbReference type="Proteomes" id="UP001419268"/>
    </source>
</evidence>
<accession>A0AAP0IQ52</accession>
<gene>
    <name evidence="4" type="ORF">Scep_017737</name>
</gene>
<dbReference type="AlphaFoldDB" id="A0AAP0IQ52"/>
<keyword evidence="5" id="KW-1185">Reference proteome</keyword>
<evidence type="ECO:0000256" key="2">
    <source>
        <dbReference type="ARBA" id="ARBA00023163"/>
    </source>
</evidence>
<proteinExistence type="predicted"/>
<feature type="compositionally biased region" description="Basic residues" evidence="3">
    <location>
        <begin position="19"/>
        <end position="33"/>
    </location>
</feature>
<sequence>MGMMRYNPSSQPSDDQHHHTLSSRLRRIMRRRSPCTTTSRSTAVRNQALLMMRSARRRSRRIRRWEVGMKVRRLQRLVPGGRELEPEQLFLQVAKYILQLRVQLNVLQALSKLYKP</sequence>
<organism evidence="4 5">
    <name type="scientific">Stephania cephalantha</name>
    <dbReference type="NCBI Taxonomy" id="152367"/>
    <lineage>
        <taxon>Eukaryota</taxon>
        <taxon>Viridiplantae</taxon>
        <taxon>Streptophyta</taxon>
        <taxon>Embryophyta</taxon>
        <taxon>Tracheophyta</taxon>
        <taxon>Spermatophyta</taxon>
        <taxon>Magnoliopsida</taxon>
        <taxon>Ranunculales</taxon>
        <taxon>Menispermaceae</taxon>
        <taxon>Menispermoideae</taxon>
        <taxon>Cissampelideae</taxon>
        <taxon>Stephania</taxon>
    </lineage>
</organism>
<evidence type="ECO:0000313" key="4">
    <source>
        <dbReference type="EMBL" id="KAK9119644.1"/>
    </source>
</evidence>